<dbReference type="InterPro" id="IPR000210">
    <property type="entry name" value="BTB/POZ_dom"/>
</dbReference>
<dbReference type="SUPFAM" id="SSF54695">
    <property type="entry name" value="POZ domain"/>
    <property type="match status" value="2"/>
</dbReference>
<dbReference type="EMBL" id="CP090166">
    <property type="protein sequence ID" value="UJO16101.1"/>
    <property type="molecule type" value="Genomic_DNA"/>
</dbReference>
<evidence type="ECO:0000259" key="2">
    <source>
        <dbReference type="PROSITE" id="PS50097"/>
    </source>
</evidence>
<reference evidence="3" key="1">
    <citation type="submission" date="2021-12" db="EMBL/GenBank/DDBJ databases">
        <authorList>
            <person name="Zaccaron A."/>
            <person name="Stergiopoulos I."/>
        </authorList>
    </citation>
    <scope>NUCLEOTIDE SEQUENCE</scope>
    <source>
        <strain evidence="3">Race5_Kim</strain>
    </source>
</reference>
<evidence type="ECO:0000313" key="4">
    <source>
        <dbReference type="Proteomes" id="UP000756132"/>
    </source>
</evidence>
<dbReference type="RefSeq" id="XP_047760467.1">
    <property type="nucleotide sequence ID" value="XM_047904522.1"/>
</dbReference>
<sequence>MAGPKPASNAPTPRRTADEDPCDVAADDSEEQPDGEDPEEQQGEEDDEQPPMPNNYLYHRPRCIFGLLPLATRQHAVLPDAAARTLDSDRIFAVHTDVLQAKAPSLYDDVQRAFAQSPPATVCELADVDGDILASALAWLYTGELISYRKPKGVESLGEAVSPRMAKGNGGRLEAKDITVWEDEDLVAVYARAKRWDMPDLMDLAISQLWIQNKLAHRSVSARAVAAVFDDDELSGSSMADFIPAYIAGVLRAVLDVQKRPECFFAEQTLCENHSHFGMTKTCNEVFENKRPPKKALTRCYQLPSPLEEAVGTITVGHRAMQFTVHKALMSDCSTFFKAAFESRFQESGTGDVVLQSERPSIVALMLEWVYTRRRALPALENAQALDALDDVGSDFQSRVFRAEASRYRDIFNPDGERNPALTALFQDDDVDLYILADRRGVQDLCDSLIHHFKVDRLEENPLLTSSTARVKKAYDELPENSPLLRYLEE</sequence>
<dbReference type="Pfam" id="PF00651">
    <property type="entry name" value="BTB"/>
    <property type="match status" value="1"/>
</dbReference>
<gene>
    <name evidence="3" type="ORF">CLAFUR5_05374</name>
</gene>
<proteinExistence type="predicted"/>
<organism evidence="3 4">
    <name type="scientific">Passalora fulva</name>
    <name type="common">Tomato leaf mold</name>
    <name type="synonym">Cladosporium fulvum</name>
    <dbReference type="NCBI Taxonomy" id="5499"/>
    <lineage>
        <taxon>Eukaryota</taxon>
        <taxon>Fungi</taxon>
        <taxon>Dikarya</taxon>
        <taxon>Ascomycota</taxon>
        <taxon>Pezizomycotina</taxon>
        <taxon>Dothideomycetes</taxon>
        <taxon>Dothideomycetidae</taxon>
        <taxon>Mycosphaerellales</taxon>
        <taxon>Mycosphaerellaceae</taxon>
        <taxon>Fulvia</taxon>
    </lineage>
</organism>
<dbReference type="GeneID" id="71985252"/>
<dbReference type="KEGG" id="ffu:CLAFUR5_05374"/>
<feature type="domain" description="BTB" evidence="2">
    <location>
        <begin position="313"/>
        <end position="379"/>
    </location>
</feature>
<dbReference type="Proteomes" id="UP000756132">
    <property type="component" value="Chromosome 4"/>
</dbReference>
<name>A0A9Q8LEL1_PASFU</name>
<feature type="region of interest" description="Disordered" evidence="1">
    <location>
        <begin position="1"/>
        <end position="56"/>
    </location>
</feature>
<dbReference type="OrthoDB" id="194443at2759"/>
<dbReference type="AlphaFoldDB" id="A0A9Q8LEL1"/>
<dbReference type="PROSITE" id="PS50097">
    <property type="entry name" value="BTB"/>
    <property type="match status" value="1"/>
</dbReference>
<evidence type="ECO:0000256" key="1">
    <source>
        <dbReference type="SAM" id="MobiDB-lite"/>
    </source>
</evidence>
<keyword evidence="4" id="KW-1185">Reference proteome</keyword>
<protein>
    <recommendedName>
        <fullName evidence="2">BTB domain-containing protein</fullName>
    </recommendedName>
</protein>
<dbReference type="SMART" id="SM00225">
    <property type="entry name" value="BTB"/>
    <property type="match status" value="2"/>
</dbReference>
<reference evidence="3" key="2">
    <citation type="journal article" date="2022" name="Microb. Genom.">
        <title>A chromosome-scale genome assembly of the tomato pathogen Cladosporium fulvum reveals a compartmentalized genome architecture and the presence of a dispensable chromosome.</title>
        <authorList>
            <person name="Zaccaron A.Z."/>
            <person name="Chen L.H."/>
            <person name="Samaras A."/>
            <person name="Stergiopoulos I."/>
        </authorList>
    </citation>
    <scope>NUCLEOTIDE SEQUENCE</scope>
    <source>
        <strain evidence="3">Race5_Kim</strain>
    </source>
</reference>
<dbReference type="Gene3D" id="3.30.710.10">
    <property type="entry name" value="Potassium Channel Kv1.1, Chain A"/>
    <property type="match status" value="2"/>
</dbReference>
<feature type="compositionally biased region" description="Acidic residues" evidence="1">
    <location>
        <begin position="19"/>
        <end position="49"/>
    </location>
</feature>
<dbReference type="InterPro" id="IPR011333">
    <property type="entry name" value="SKP1/BTB/POZ_sf"/>
</dbReference>
<accession>A0A9Q8LEL1</accession>
<dbReference type="PANTHER" id="PTHR47843">
    <property type="entry name" value="BTB DOMAIN-CONTAINING PROTEIN-RELATED"/>
    <property type="match status" value="1"/>
</dbReference>
<dbReference type="CDD" id="cd18186">
    <property type="entry name" value="BTB_POZ_ZBTB_KLHL-like"/>
    <property type="match status" value="1"/>
</dbReference>
<evidence type="ECO:0000313" key="3">
    <source>
        <dbReference type="EMBL" id="UJO16101.1"/>
    </source>
</evidence>